<dbReference type="AlphaFoldDB" id="A0A5J4X8U2"/>
<name>A0A5J4X8U2_9EUKA</name>
<dbReference type="Proteomes" id="UP000324800">
    <property type="component" value="Unassembled WGS sequence"/>
</dbReference>
<dbReference type="Pfam" id="PF08613">
    <property type="entry name" value="Cyclin"/>
    <property type="match status" value="1"/>
</dbReference>
<dbReference type="InterPro" id="IPR036915">
    <property type="entry name" value="Cyclin-like_sf"/>
</dbReference>
<evidence type="ECO:0000313" key="1">
    <source>
        <dbReference type="EMBL" id="KAA6403584.1"/>
    </source>
</evidence>
<comment type="caution">
    <text evidence="1">The sequence shown here is derived from an EMBL/GenBank/DDBJ whole genome shotgun (WGS) entry which is preliminary data.</text>
</comment>
<dbReference type="SUPFAM" id="SSF47954">
    <property type="entry name" value="Cyclin-like"/>
    <property type="match status" value="1"/>
</dbReference>
<accession>A0A5J4X8U2</accession>
<proteinExistence type="predicted"/>
<reference evidence="1 2" key="1">
    <citation type="submission" date="2019-03" db="EMBL/GenBank/DDBJ databases">
        <title>Single cell metagenomics reveals metabolic interactions within the superorganism composed of flagellate Streblomastix strix and complex community of Bacteroidetes bacteria on its surface.</title>
        <authorList>
            <person name="Treitli S.C."/>
            <person name="Kolisko M."/>
            <person name="Husnik F."/>
            <person name="Keeling P."/>
            <person name="Hampl V."/>
        </authorList>
    </citation>
    <scope>NUCLEOTIDE SEQUENCE [LARGE SCALE GENOMIC DNA]</scope>
    <source>
        <strain evidence="1">ST1C</strain>
    </source>
</reference>
<dbReference type="CDD" id="cd20557">
    <property type="entry name" value="CYCLIN_ScPCL1-like"/>
    <property type="match status" value="1"/>
</dbReference>
<dbReference type="OrthoDB" id="244495at2759"/>
<dbReference type="PANTHER" id="PTHR15615:SF108">
    <property type="entry name" value="PROTEIN CNPPD1"/>
    <property type="match status" value="1"/>
</dbReference>
<dbReference type="GO" id="GO:0019901">
    <property type="term" value="F:protein kinase binding"/>
    <property type="evidence" value="ECO:0007669"/>
    <property type="project" value="InterPro"/>
</dbReference>
<organism evidence="1 2">
    <name type="scientific">Streblomastix strix</name>
    <dbReference type="NCBI Taxonomy" id="222440"/>
    <lineage>
        <taxon>Eukaryota</taxon>
        <taxon>Metamonada</taxon>
        <taxon>Preaxostyla</taxon>
        <taxon>Oxymonadida</taxon>
        <taxon>Streblomastigidae</taxon>
        <taxon>Streblomastix</taxon>
    </lineage>
</organism>
<protein>
    <recommendedName>
        <fullName evidence="3">Cyclin N-terminal domain-containing protein</fullName>
    </recommendedName>
</protein>
<dbReference type="EMBL" id="SNRW01000084">
    <property type="protein sequence ID" value="KAA6403584.1"/>
    <property type="molecule type" value="Genomic_DNA"/>
</dbReference>
<gene>
    <name evidence="1" type="ORF">EZS28_000896</name>
</gene>
<evidence type="ECO:0008006" key="3">
    <source>
        <dbReference type="Google" id="ProtNLM"/>
    </source>
</evidence>
<evidence type="ECO:0000313" key="2">
    <source>
        <dbReference type="Proteomes" id="UP000324800"/>
    </source>
</evidence>
<dbReference type="InterPro" id="IPR013922">
    <property type="entry name" value="Cyclin_PHO80-like"/>
</dbReference>
<dbReference type="Gene3D" id="1.10.472.10">
    <property type="entry name" value="Cyclin-like"/>
    <property type="match status" value="1"/>
</dbReference>
<sequence>MKTTSQSKISSAVPRVPVDAQGAEHWRSGAVGESSGCSGEASFVRESVPAPVFDTRATREGLVWLLCCDMYKGVYENAQMAGTDNVGRLQCVLADGKIVPVPGLKEACQTLNALMIRILHESRMSETEFLQAGIYVSRIWHLKPELVSPATLQSLFVGSCLLSHKMNSDNVLSNSWWAQMLGMRTETLNGIEAEILSALKFGTFINAEEFDAVRAVFEQRIATLQPQLDLSK</sequence>
<dbReference type="PANTHER" id="PTHR15615">
    <property type="match status" value="1"/>
</dbReference>